<organism evidence="7 8">
    <name type="scientific">Streptomyces sulfonofaciens</name>
    <dbReference type="NCBI Taxonomy" id="68272"/>
    <lineage>
        <taxon>Bacteria</taxon>
        <taxon>Bacillati</taxon>
        <taxon>Actinomycetota</taxon>
        <taxon>Actinomycetes</taxon>
        <taxon>Kitasatosporales</taxon>
        <taxon>Streptomycetaceae</taxon>
        <taxon>Streptomyces</taxon>
    </lineage>
</organism>
<sequence length="1693" mass="176542">MPADPDTRPGCLHELFARQAAATPRAEALVHGGEALSYADLDAAADRLAARLGAAGVRRGHTVGVLLERGTGLVAAALAVLKAGAAYTMLDPEFPDERLRRQVAAAGVRTVVTAAGPAHRLGSGPSAPHLLLVDGPAERAAVPGGPPAAASAPGPRDTACVMFTSGSTGVPKAVATSHEALVATVTGQEFLSFGPGEVWLQSSPVSWDAFALELWGPLVSGGTCVLQSGQRPDPVRIAQLLPEHGVSGLYLSAGLAAVLIDEYPRALDGVRQLLVGGEPASPAHLRRALRRHPGLTVGNGYGPVEATVFVTHHRVADADTAGAAVPIGRPLAGKHVRVLDEHLRPVPPGTVGELYAAGAGLADGYANRPDLTAERFVPDPYACEPGARMYRTGDLARVDGDGVVHYEGRTDAQVKIRGFRVEPGEVEALLQAHEDVARAVVVAAGAAGAKRLIGYAVPSDAARPPAAEALRAHAARSLPAHMVPATFVVLPALPLTASGKVDRAALPAPDFTGARSGSGGPAAGTGPATGTEARLRDLVEEVLGASGTGVHDDFFALGGDSLSGARLLARVNTAFGVRLDSRTLFDAPTAAGLAAAVDGEGPARPRPELRAAPRPASPPASYGQRRLWLADRMGEGVAYNVPVLLHWQGPVDRAALAAALADVSERHEALRTLLEEVDGEPVQRLVPAGDARPALEVAAATDAALADGVERAIRHHFDLARELPLRATLFELPAADSGTPRQALLLLAHHTAVDGASLGPLVADLATAYRIRAAGGDRPFRTPLPVQYADYAQWQRAVLGTGPGSPREEQLAHWREVLRDLPDTSALPAARPAADAAGPAVAALRVHVDAAAHARLTDWVRANGCTLFMGLHTALAIALRRFGAGDDVVLGTVAAGRDERHLQHLVGYLANTLVLRTDLSGGPTAAELLKRVRRADVAAYAHQDVPFEEVAEAVGAGRDRARGRLFDVLLVLQNNAAPRLSLPGATARVELPRPAEARFDLVVDATDRYAEDGTPLGIDVTVEYRPAAVDPGVAASLSRVLRQLLTTLPRVSGVPADLVDVLARDERATLLGPWAAAAGAAGADRGVAGQIEEAAARRPAAPAIVEAGRVVTYRELLERAGRLAGLLRAHGAGPDTVVALCRPRGAEALTALLAVHLAGAAHLPLDPHHPDLRLAALLAQTPPVLVLTDEPNAERLRRIAPGTTVLAGEPTGDPAGDEEADGGRPLRPARPAPGHLAYVLHTSGTTGRPKAVAVTRDNLRHLVAAQRELLRIGADDRVAQYASLTFDASVWEVYAAWCAGAAVHVVPDPDRLGRALLERLAEDRITVATLVPSTLTTLPAGAPERLPHLRTLVTAGEACPPALAALWAPGRRFVNAYGPTEATVCATLGEVAAGRSPDIGRPVPGARVYLLDRHLRPVPPGAVGEIYIGGRMPARGYLGDSARTAAAFVPDPYSRVPGGRMYRTGDLAHHDAQGRLHYHHRADTQVKHRGVRIETAEVEAALAAHPEVAQAVVVLRDGSDGTSALVAYVVAAHGGAPTPAALRDHAAERLPRAMVPDSYAVLAELPVTSSGKVDRAALPEPPSGTAAPSGTAPRTELERRIAEVWARILRLDAVGVHDDFFVLGGNSVHAVRAVGLLERELGRPVSAAQVFTARSVARLAEELTRSPAPADDSPVPIPSLPRRARGPVTTERP</sequence>
<dbReference type="SUPFAM" id="SSF56801">
    <property type="entry name" value="Acetyl-CoA synthetase-like"/>
    <property type="match status" value="2"/>
</dbReference>
<dbReference type="CDD" id="cd05930">
    <property type="entry name" value="A_NRPS"/>
    <property type="match status" value="1"/>
</dbReference>
<dbReference type="InterPro" id="IPR006162">
    <property type="entry name" value="Ppantetheine_attach_site"/>
</dbReference>
<comment type="caution">
    <text evidence="7">The sequence shown here is derived from an EMBL/GenBank/DDBJ whole genome shotgun (WGS) entry which is preliminary data.</text>
</comment>
<feature type="domain" description="Carrier" evidence="6">
    <location>
        <begin position="1592"/>
        <end position="1667"/>
    </location>
</feature>
<dbReference type="InterPro" id="IPR042099">
    <property type="entry name" value="ANL_N_sf"/>
</dbReference>
<dbReference type="InterPro" id="IPR010071">
    <property type="entry name" value="AA_adenyl_dom"/>
</dbReference>
<dbReference type="Pfam" id="PF00501">
    <property type="entry name" value="AMP-binding"/>
    <property type="match status" value="2"/>
</dbReference>
<dbReference type="InterPro" id="IPR029058">
    <property type="entry name" value="AB_hydrolase_fold"/>
</dbReference>
<dbReference type="GO" id="GO:0008610">
    <property type="term" value="P:lipid biosynthetic process"/>
    <property type="evidence" value="ECO:0007669"/>
    <property type="project" value="UniProtKB-ARBA"/>
</dbReference>
<dbReference type="InterPro" id="IPR000873">
    <property type="entry name" value="AMP-dep_synth/lig_dom"/>
</dbReference>
<dbReference type="SMART" id="SM00823">
    <property type="entry name" value="PKS_PP"/>
    <property type="match status" value="2"/>
</dbReference>
<evidence type="ECO:0000313" key="8">
    <source>
        <dbReference type="Proteomes" id="UP000603708"/>
    </source>
</evidence>
<dbReference type="SUPFAM" id="SSF47336">
    <property type="entry name" value="ACP-like"/>
    <property type="match status" value="2"/>
</dbReference>
<dbReference type="GO" id="GO:0017000">
    <property type="term" value="P:antibiotic biosynthetic process"/>
    <property type="evidence" value="ECO:0007669"/>
    <property type="project" value="UniProtKB-ARBA"/>
</dbReference>
<dbReference type="PROSITE" id="PS00012">
    <property type="entry name" value="PHOSPHOPANTETHEINE"/>
    <property type="match status" value="1"/>
</dbReference>
<dbReference type="Gene3D" id="1.10.1200.10">
    <property type="entry name" value="ACP-like"/>
    <property type="match status" value="1"/>
</dbReference>
<dbReference type="Pfam" id="PF00668">
    <property type="entry name" value="Condensation"/>
    <property type="match status" value="1"/>
</dbReference>
<dbReference type="FunFam" id="1.10.1200.10:FF:000016">
    <property type="entry name" value="Non-ribosomal peptide synthase"/>
    <property type="match status" value="1"/>
</dbReference>
<protein>
    <recommendedName>
        <fullName evidence="6">Carrier domain-containing protein</fullName>
    </recommendedName>
</protein>
<evidence type="ECO:0000256" key="4">
    <source>
        <dbReference type="ARBA" id="ARBA00022553"/>
    </source>
</evidence>
<dbReference type="InterPro" id="IPR009081">
    <property type="entry name" value="PP-bd_ACP"/>
</dbReference>
<dbReference type="FunFam" id="3.30.300.30:FF:000010">
    <property type="entry name" value="Enterobactin synthetase component F"/>
    <property type="match status" value="1"/>
</dbReference>
<evidence type="ECO:0000256" key="3">
    <source>
        <dbReference type="ARBA" id="ARBA00022450"/>
    </source>
</evidence>
<dbReference type="InterPro" id="IPR023213">
    <property type="entry name" value="CAT-like_dom_sf"/>
</dbReference>
<feature type="compositionally biased region" description="Basic and acidic residues" evidence="5">
    <location>
        <begin position="601"/>
        <end position="611"/>
    </location>
</feature>
<keyword evidence="8" id="KW-1185">Reference proteome</keyword>
<keyword evidence="3" id="KW-0596">Phosphopantetheine</keyword>
<name>A0A919GNR1_9ACTN</name>
<feature type="region of interest" description="Disordered" evidence="5">
    <location>
        <begin position="596"/>
        <end position="621"/>
    </location>
</feature>
<dbReference type="InterPro" id="IPR036736">
    <property type="entry name" value="ACP-like_sf"/>
</dbReference>
<dbReference type="Gene3D" id="3.40.50.980">
    <property type="match status" value="2"/>
</dbReference>
<dbReference type="RefSeq" id="WP_189938065.1">
    <property type="nucleotide sequence ID" value="NZ_BNCD01000028.1"/>
</dbReference>
<dbReference type="InterPro" id="IPR020845">
    <property type="entry name" value="AMP-binding_CS"/>
</dbReference>
<feature type="region of interest" description="Disordered" evidence="5">
    <location>
        <begin position="1663"/>
        <end position="1693"/>
    </location>
</feature>
<dbReference type="Gene3D" id="3.30.559.10">
    <property type="entry name" value="Chloramphenicol acetyltransferase-like domain"/>
    <property type="match status" value="1"/>
</dbReference>
<comment type="cofactor">
    <cofactor evidence="1">
        <name>pantetheine 4'-phosphate</name>
        <dbReference type="ChEBI" id="CHEBI:47942"/>
    </cofactor>
</comment>
<dbReference type="EMBL" id="BNCD01000028">
    <property type="protein sequence ID" value="GHH87453.1"/>
    <property type="molecule type" value="Genomic_DNA"/>
</dbReference>
<dbReference type="PANTHER" id="PTHR45527">
    <property type="entry name" value="NONRIBOSOMAL PEPTIDE SYNTHETASE"/>
    <property type="match status" value="1"/>
</dbReference>
<dbReference type="InterPro" id="IPR020806">
    <property type="entry name" value="PKS_PP-bd"/>
</dbReference>
<keyword evidence="4" id="KW-0597">Phosphoprotein</keyword>
<dbReference type="Pfam" id="PF00550">
    <property type="entry name" value="PP-binding"/>
    <property type="match status" value="2"/>
</dbReference>
<dbReference type="Pfam" id="PF13193">
    <property type="entry name" value="AMP-binding_C"/>
    <property type="match status" value="2"/>
</dbReference>
<dbReference type="InterPro" id="IPR045851">
    <property type="entry name" value="AMP-bd_C_sf"/>
</dbReference>
<reference evidence="7" key="2">
    <citation type="submission" date="2020-09" db="EMBL/GenBank/DDBJ databases">
        <authorList>
            <person name="Sun Q."/>
            <person name="Ohkuma M."/>
        </authorList>
    </citation>
    <scope>NUCLEOTIDE SEQUENCE</scope>
    <source>
        <strain evidence="7">JCM 5069</strain>
    </source>
</reference>
<dbReference type="Gene3D" id="3.40.50.12780">
    <property type="entry name" value="N-terminal domain of ligase-like"/>
    <property type="match status" value="1"/>
</dbReference>
<dbReference type="InterPro" id="IPR001242">
    <property type="entry name" value="Condensation_dom"/>
</dbReference>
<evidence type="ECO:0000313" key="7">
    <source>
        <dbReference type="EMBL" id="GHH87453.1"/>
    </source>
</evidence>
<evidence type="ECO:0000256" key="1">
    <source>
        <dbReference type="ARBA" id="ARBA00001957"/>
    </source>
</evidence>
<gene>
    <name evidence="7" type="ORF">GCM10018793_63290</name>
</gene>
<proteinExistence type="inferred from homology"/>
<evidence type="ECO:0000256" key="5">
    <source>
        <dbReference type="SAM" id="MobiDB-lite"/>
    </source>
</evidence>
<dbReference type="Gene3D" id="3.30.300.30">
    <property type="match status" value="2"/>
</dbReference>
<dbReference type="GO" id="GO:0044550">
    <property type="term" value="P:secondary metabolite biosynthetic process"/>
    <property type="evidence" value="ECO:0007669"/>
    <property type="project" value="TreeGrafter"/>
</dbReference>
<dbReference type="GO" id="GO:0031177">
    <property type="term" value="F:phosphopantetheine binding"/>
    <property type="evidence" value="ECO:0007669"/>
    <property type="project" value="InterPro"/>
</dbReference>
<dbReference type="GO" id="GO:0003824">
    <property type="term" value="F:catalytic activity"/>
    <property type="evidence" value="ECO:0007669"/>
    <property type="project" value="InterPro"/>
</dbReference>
<evidence type="ECO:0000259" key="6">
    <source>
        <dbReference type="PROSITE" id="PS50075"/>
    </source>
</evidence>
<dbReference type="NCBIfam" id="TIGR01733">
    <property type="entry name" value="AA-adenyl-dom"/>
    <property type="match status" value="2"/>
</dbReference>
<dbReference type="GO" id="GO:0005737">
    <property type="term" value="C:cytoplasm"/>
    <property type="evidence" value="ECO:0007669"/>
    <property type="project" value="TreeGrafter"/>
</dbReference>
<dbReference type="GO" id="GO:0072330">
    <property type="term" value="P:monocarboxylic acid biosynthetic process"/>
    <property type="evidence" value="ECO:0007669"/>
    <property type="project" value="UniProtKB-ARBA"/>
</dbReference>
<dbReference type="Gene3D" id="3.40.50.1820">
    <property type="entry name" value="alpha/beta hydrolase"/>
    <property type="match status" value="1"/>
</dbReference>
<accession>A0A919GNR1</accession>
<dbReference type="Gene3D" id="3.30.559.30">
    <property type="entry name" value="Nonribosomal peptide synthetase, condensation domain"/>
    <property type="match status" value="1"/>
</dbReference>
<dbReference type="InterPro" id="IPR025110">
    <property type="entry name" value="AMP-bd_C"/>
</dbReference>
<reference evidence="7" key="1">
    <citation type="journal article" date="2014" name="Int. J. Syst. Evol. Microbiol.">
        <title>Complete genome sequence of Corynebacterium casei LMG S-19264T (=DSM 44701T), isolated from a smear-ripened cheese.</title>
        <authorList>
            <consortium name="US DOE Joint Genome Institute (JGI-PGF)"/>
            <person name="Walter F."/>
            <person name="Albersmeier A."/>
            <person name="Kalinowski J."/>
            <person name="Ruckert C."/>
        </authorList>
    </citation>
    <scope>NUCLEOTIDE SEQUENCE</scope>
    <source>
        <strain evidence="7">JCM 5069</strain>
    </source>
</reference>
<dbReference type="PROSITE" id="PS50075">
    <property type="entry name" value="CARRIER"/>
    <property type="match status" value="2"/>
</dbReference>
<dbReference type="Gene3D" id="2.30.38.10">
    <property type="entry name" value="Luciferase, Domain 3"/>
    <property type="match status" value="1"/>
</dbReference>
<feature type="region of interest" description="Disordered" evidence="5">
    <location>
        <begin position="508"/>
        <end position="529"/>
    </location>
</feature>
<dbReference type="PROSITE" id="PS00455">
    <property type="entry name" value="AMP_BINDING"/>
    <property type="match status" value="2"/>
</dbReference>
<feature type="region of interest" description="Disordered" evidence="5">
    <location>
        <begin position="1573"/>
        <end position="1594"/>
    </location>
</feature>
<dbReference type="SUPFAM" id="SSF52777">
    <property type="entry name" value="CoA-dependent acyltransferases"/>
    <property type="match status" value="2"/>
</dbReference>
<comment type="similarity">
    <text evidence="2">Belongs to the ATP-dependent AMP-binding enzyme family.</text>
</comment>
<feature type="region of interest" description="Disordered" evidence="5">
    <location>
        <begin position="1204"/>
        <end position="1232"/>
    </location>
</feature>
<dbReference type="PANTHER" id="PTHR45527:SF1">
    <property type="entry name" value="FATTY ACID SYNTHASE"/>
    <property type="match status" value="1"/>
</dbReference>
<feature type="domain" description="Carrier" evidence="6">
    <location>
        <begin position="526"/>
        <end position="601"/>
    </location>
</feature>
<evidence type="ECO:0000256" key="2">
    <source>
        <dbReference type="ARBA" id="ARBA00006432"/>
    </source>
</evidence>
<dbReference type="GO" id="GO:0043041">
    <property type="term" value="P:amino acid activation for nonribosomal peptide biosynthetic process"/>
    <property type="evidence" value="ECO:0007669"/>
    <property type="project" value="TreeGrafter"/>
</dbReference>
<dbReference type="Proteomes" id="UP000603708">
    <property type="component" value="Unassembled WGS sequence"/>
</dbReference>